<reference evidence="1 2" key="1">
    <citation type="submission" date="2014-09" db="EMBL/GenBank/DDBJ databases">
        <title>Whole genome shotgun sequence of Escherichia vulneris NBRC 102420.</title>
        <authorList>
            <person name="Yoshida Y."/>
            <person name="Hosoyama A."/>
            <person name="Tsuchikane K."/>
            <person name="Ohji S."/>
            <person name="Ichikawa N."/>
            <person name="Kimura A."/>
            <person name="Yamazoe A."/>
            <person name="Ezaki T."/>
            <person name="Fujita N."/>
        </authorList>
    </citation>
    <scope>NUCLEOTIDE SEQUENCE [LARGE SCALE GENOMIC DNA]</scope>
    <source>
        <strain evidence="1 2">NBRC 102420</strain>
    </source>
</reference>
<dbReference type="RefSeq" id="WP_165570648.1">
    <property type="nucleotide sequence ID" value="NZ_BBMZ01000006.1"/>
</dbReference>
<comment type="caution">
    <text evidence="1">The sequence shown here is derived from an EMBL/GenBank/DDBJ whole genome shotgun (WGS) entry which is preliminary data.</text>
</comment>
<accession>A0A090UZ63</accession>
<protein>
    <recommendedName>
        <fullName evidence="3">Transposase</fullName>
    </recommendedName>
</protein>
<organism evidence="1 2">
    <name type="scientific">Pseudescherichia vulneris NBRC 102420</name>
    <dbReference type="NCBI Taxonomy" id="1115515"/>
    <lineage>
        <taxon>Bacteria</taxon>
        <taxon>Pseudomonadati</taxon>
        <taxon>Pseudomonadota</taxon>
        <taxon>Gammaproteobacteria</taxon>
        <taxon>Enterobacterales</taxon>
        <taxon>Enterobacteriaceae</taxon>
        <taxon>Pseudescherichia</taxon>
    </lineage>
</organism>
<name>A0A090UZ63_PSEVU</name>
<dbReference type="Proteomes" id="UP000029462">
    <property type="component" value="Unassembled WGS sequence"/>
</dbReference>
<evidence type="ECO:0008006" key="3">
    <source>
        <dbReference type="Google" id="ProtNLM"/>
    </source>
</evidence>
<evidence type="ECO:0000313" key="1">
    <source>
        <dbReference type="EMBL" id="GAL57138.1"/>
    </source>
</evidence>
<dbReference type="STRING" id="1115515.EV102420_06_00120"/>
<evidence type="ECO:0000313" key="2">
    <source>
        <dbReference type="Proteomes" id="UP000029462"/>
    </source>
</evidence>
<proteinExistence type="predicted"/>
<keyword evidence="2" id="KW-1185">Reference proteome</keyword>
<dbReference type="AlphaFoldDB" id="A0A090UZ63"/>
<sequence>MQWRIINGWHCVTLSGLMSWKFRSLGEAVTWAFTTKEARSVDAQWKPE</sequence>
<dbReference type="EMBL" id="BBMZ01000006">
    <property type="protein sequence ID" value="GAL57138.1"/>
    <property type="molecule type" value="Genomic_DNA"/>
</dbReference>
<gene>
    <name evidence="1" type="ORF">EV102420_06_00120</name>
</gene>